<dbReference type="InterPro" id="IPR000086">
    <property type="entry name" value="NUDIX_hydrolase_dom"/>
</dbReference>
<gene>
    <name evidence="4" type="ORF">OB919_03555</name>
</gene>
<dbReference type="Gene3D" id="3.90.79.10">
    <property type="entry name" value="Nucleoside Triphosphate Pyrophosphohydrolase"/>
    <property type="match status" value="1"/>
</dbReference>
<comment type="cofactor">
    <cofactor evidence="1">
        <name>Mg(2+)</name>
        <dbReference type="ChEBI" id="CHEBI:18420"/>
    </cofactor>
</comment>
<dbReference type="Pfam" id="PF00293">
    <property type="entry name" value="NUDIX"/>
    <property type="match status" value="1"/>
</dbReference>
<dbReference type="PRINTS" id="PR00502">
    <property type="entry name" value="NUDIXFAMILY"/>
</dbReference>
<comment type="caution">
    <text evidence="4">The sequence shown here is derived from an EMBL/GenBank/DDBJ whole genome shotgun (WGS) entry which is preliminary data.</text>
</comment>
<organism evidence="4 5">
    <name type="scientific">Natronosalvus hydrolyticus</name>
    <dbReference type="NCBI Taxonomy" id="2979988"/>
    <lineage>
        <taxon>Archaea</taxon>
        <taxon>Methanobacteriati</taxon>
        <taxon>Methanobacteriota</taxon>
        <taxon>Stenosarchaea group</taxon>
        <taxon>Halobacteria</taxon>
        <taxon>Halobacteriales</taxon>
        <taxon>Natrialbaceae</taxon>
        <taxon>Natronosalvus</taxon>
    </lineage>
</organism>
<dbReference type="PANTHER" id="PTHR43046:SF14">
    <property type="entry name" value="MUTT_NUDIX FAMILY PROTEIN"/>
    <property type="match status" value="1"/>
</dbReference>
<dbReference type="GO" id="GO:0016787">
    <property type="term" value="F:hydrolase activity"/>
    <property type="evidence" value="ECO:0007669"/>
    <property type="project" value="UniProtKB-KW"/>
</dbReference>
<accession>A0AAP2Z5F0</accession>
<evidence type="ECO:0000313" key="4">
    <source>
        <dbReference type="EMBL" id="MCU4751064.1"/>
    </source>
</evidence>
<evidence type="ECO:0000259" key="3">
    <source>
        <dbReference type="PROSITE" id="PS51462"/>
    </source>
</evidence>
<dbReference type="AlphaFoldDB" id="A0AAP2Z5F0"/>
<keyword evidence="5" id="KW-1185">Reference proteome</keyword>
<evidence type="ECO:0000256" key="2">
    <source>
        <dbReference type="ARBA" id="ARBA00022801"/>
    </source>
</evidence>
<feature type="domain" description="Nudix hydrolase" evidence="3">
    <location>
        <begin position="57"/>
        <end position="231"/>
    </location>
</feature>
<dbReference type="InterPro" id="IPR020476">
    <property type="entry name" value="Nudix_hydrolase"/>
</dbReference>
<keyword evidence="2" id="KW-0378">Hydrolase</keyword>
<dbReference type="RefSeq" id="WP_342806469.1">
    <property type="nucleotide sequence ID" value="NZ_JAOPJZ010000002.1"/>
</dbReference>
<name>A0AAP2Z5F0_9EURY</name>
<evidence type="ECO:0000313" key="5">
    <source>
        <dbReference type="Proteomes" id="UP001321047"/>
    </source>
</evidence>
<sequence>MVTHVNREVVETRLERLRDDYGEFPRFENREQLPAERFDRLYEHARDGYTGGGYAWIRRDPADAPLLSESMPTEALETSTQACLILDRGDEDKWGIPGGGREVGETYEEATVREVREETGLEVDLESPFLVYRATHELADGADRGDDSGVASGENVRLHTLWVCFDAVYAGGRLEPQPGELRGAAWLSEPPQTLGPWSQFRARDWWDEYDLEDPWWTGCEVDPFAEHYSSQ</sequence>
<dbReference type="PROSITE" id="PS51462">
    <property type="entry name" value="NUDIX"/>
    <property type="match status" value="1"/>
</dbReference>
<dbReference type="PANTHER" id="PTHR43046">
    <property type="entry name" value="GDP-MANNOSE MANNOSYL HYDROLASE"/>
    <property type="match status" value="1"/>
</dbReference>
<protein>
    <submittedName>
        <fullName evidence="4">NUDIX domain-containing protein</fullName>
    </submittedName>
</protein>
<proteinExistence type="predicted"/>
<evidence type="ECO:0000256" key="1">
    <source>
        <dbReference type="ARBA" id="ARBA00001946"/>
    </source>
</evidence>
<dbReference type="SUPFAM" id="SSF55811">
    <property type="entry name" value="Nudix"/>
    <property type="match status" value="1"/>
</dbReference>
<reference evidence="4 5" key="1">
    <citation type="submission" date="2022-09" db="EMBL/GenBank/DDBJ databases">
        <title>Enrichment on poylsaccharides allowed isolation of novel metabolic and taxonomic groups of Haloarchaea.</title>
        <authorList>
            <person name="Sorokin D.Y."/>
            <person name="Elcheninov A.G."/>
            <person name="Khizhniak T.V."/>
            <person name="Kolganova T.V."/>
            <person name="Kublanov I.V."/>
        </authorList>
    </citation>
    <scope>NUCLEOTIDE SEQUENCE [LARGE SCALE GENOMIC DNA]</scope>
    <source>
        <strain evidence="4 5">AArc-curdl1</strain>
    </source>
</reference>
<dbReference type="EMBL" id="JAOPJZ010000002">
    <property type="protein sequence ID" value="MCU4751064.1"/>
    <property type="molecule type" value="Genomic_DNA"/>
</dbReference>
<dbReference type="CDD" id="cd02883">
    <property type="entry name" value="NUDIX_Hydrolase"/>
    <property type="match status" value="1"/>
</dbReference>
<dbReference type="Proteomes" id="UP001321047">
    <property type="component" value="Unassembled WGS sequence"/>
</dbReference>
<dbReference type="InterPro" id="IPR015797">
    <property type="entry name" value="NUDIX_hydrolase-like_dom_sf"/>
</dbReference>